<keyword evidence="2" id="KW-1185">Reference proteome</keyword>
<proteinExistence type="predicted"/>
<gene>
    <name evidence="1" type="ORF">GQ55_9G599400</name>
</gene>
<evidence type="ECO:0000313" key="1">
    <source>
        <dbReference type="EMBL" id="PUZ42655.1"/>
    </source>
</evidence>
<reference evidence="1 2" key="1">
    <citation type="submission" date="2018-04" db="EMBL/GenBank/DDBJ databases">
        <title>WGS assembly of Panicum hallii var. hallii HAL2.</title>
        <authorList>
            <person name="Lovell J."/>
            <person name="Jenkins J."/>
            <person name="Lowry D."/>
            <person name="Mamidi S."/>
            <person name="Sreedasyam A."/>
            <person name="Weng X."/>
            <person name="Barry K."/>
            <person name="Bonette J."/>
            <person name="Campitelli B."/>
            <person name="Daum C."/>
            <person name="Gordon S."/>
            <person name="Gould B."/>
            <person name="Lipzen A."/>
            <person name="MacQueen A."/>
            <person name="Palacio-Mejia J."/>
            <person name="Plott C."/>
            <person name="Shakirov E."/>
            <person name="Shu S."/>
            <person name="Yoshinaga Y."/>
            <person name="Zane M."/>
            <person name="Rokhsar D."/>
            <person name="Grimwood J."/>
            <person name="Schmutz J."/>
            <person name="Juenger T."/>
        </authorList>
    </citation>
    <scope>NUCLEOTIDE SEQUENCE [LARGE SCALE GENOMIC DNA]</scope>
    <source>
        <strain evidence="2">cv. HAL2</strain>
    </source>
</reference>
<dbReference type="Gramene" id="PUZ42655">
    <property type="protein sequence ID" value="PUZ42655"/>
    <property type="gene ID" value="GQ55_9G599400"/>
</dbReference>
<evidence type="ECO:0000313" key="2">
    <source>
        <dbReference type="Proteomes" id="UP000244336"/>
    </source>
</evidence>
<dbReference type="EMBL" id="CM009757">
    <property type="protein sequence ID" value="PUZ42655.1"/>
    <property type="molecule type" value="Genomic_DNA"/>
</dbReference>
<dbReference type="Proteomes" id="UP000244336">
    <property type="component" value="Chromosome 9"/>
</dbReference>
<organism evidence="1 2">
    <name type="scientific">Panicum hallii var. hallii</name>
    <dbReference type="NCBI Taxonomy" id="1504633"/>
    <lineage>
        <taxon>Eukaryota</taxon>
        <taxon>Viridiplantae</taxon>
        <taxon>Streptophyta</taxon>
        <taxon>Embryophyta</taxon>
        <taxon>Tracheophyta</taxon>
        <taxon>Spermatophyta</taxon>
        <taxon>Magnoliopsida</taxon>
        <taxon>Liliopsida</taxon>
        <taxon>Poales</taxon>
        <taxon>Poaceae</taxon>
        <taxon>PACMAD clade</taxon>
        <taxon>Panicoideae</taxon>
        <taxon>Panicodae</taxon>
        <taxon>Paniceae</taxon>
        <taxon>Panicinae</taxon>
        <taxon>Panicum</taxon>
        <taxon>Panicum sect. Panicum</taxon>
    </lineage>
</organism>
<dbReference type="AlphaFoldDB" id="A0A2T7CH44"/>
<sequence>MISSATLWCIWKLRNDIHFQNTRWRDVGDLLMRIAGTVQNWTILCRGNLKDRLTTWAEDLKRIASRPGRITG</sequence>
<dbReference type="OrthoDB" id="682975at2759"/>
<name>A0A2T7CH44_9POAL</name>
<protein>
    <submittedName>
        <fullName evidence="1">Uncharacterized protein</fullName>
    </submittedName>
</protein>
<accession>A0A2T7CH44</accession>